<dbReference type="RefSeq" id="WP_128238850.1">
    <property type="nucleotide sequence ID" value="NZ_SAUX01000043.1"/>
</dbReference>
<evidence type="ECO:0000256" key="3">
    <source>
        <dbReference type="ARBA" id="ARBA00022741"/>
    </source>
</evidence>
<dbReference type="SUPFAM" id="SSF52540">
    <property type="entry name" value="P-loop containing nucleoside triphosphate hydrolases"/>
    <property type="match status" value="1"/>
</dbReference>
<organism evidence="6 7">
    <name type="scientific">Paenirhodobacter populi</name>
    <dbReference type="NCBI Taxonomy" id="2306993"/>
    <lineage>
        <taxon>Bacteria</taxon>
        <taxon>Pseudomonadati</taxon>
        <taxon>Pseudomonadota</taxon>
        <taxon>Alphaproteobacteria</taxon>
        <taxon>Rhodobacterales</taxon>
        <taxon>Rhodobacter group</taxon>
        <taxon>Paenirhodobacter</taxon>
    </lineage>
</organism>
<dbReference type="Gene3D" id="2.40.50.100">
    <property type="match status" value="1"/>
</dbReference>
<feature type="domain" description="ABC transporter" evidence="5">
    <location>
        <begin position="4"/>
        <end position="234"/>
    </location>
</feature>
<reference evidence="6 7" key="2">
    <citation type="submission" date="2019-01" db="EMBL/GenBank/DDBJ databases">
        <authorList>
            <person name="Li Y."/>
        </authorList>
    </citation>
    <scope>NUCLEOTIDE SEQUENCE [LARGE SCALE GENOMIC DNA]</scope>
    <source>
        <strain evidence="6 7">D19-10-3-21</strain>
    </source>
</reference>
<evidence type="ECO:0000313" key="6">
    <source>
        <dbReference type="EMBL" id="RWR25915.1"/>
    </source>
</evidence>
<dbReference type="CDD" id="cd03301">
    <property type="entry name" value="ABC_MalK_N"/>
    <property type="match status" value="1"/>
</dbReference>
<evidence type="ECO:0000313" key="7">
    <source>
        <dbReference type="Proteomes" id="UP000285295"/>
    </source>
</evidence>
<dbReference type="Gene3D" id="2.40.50.140">
    <property type="entry name" value="Nucleic acid-binding proteins"/>
    <property type="match status" value="1"/>
</dbReference>
<dbReference type="Proteomes" id="UP000285295">
    <property type="component" value="Unassembled WGS sequence"/>
</dbReference>
<keyword evidence="4 6" id="KW-0067">ATP-binding</keyword>
<dbReference type="InterPro" id="IPR003593">
    <property type="entry name" value="AAA+_ATPase"/>
</dbReference>
<dbReference type="InterPro" id="IPR003439">
    <property type="entry name" value="ABC_transporter-like_ATP-bd"/>
</dbReference>
<dbReference type="SUPFAM" id="SSF50331">
    <property type="entry name" value="MOP-like"/>
    <property type="match status" value="1"/>
</dbReference>
<dbReference type="GO" id="GO:0055052">
    <property type="term" value="C:ATP-binding cassette (ABC) transporter complex, substrate-binding subunit-containing"/>
    <property type="evidence" value="ECO:0007669"/>
    <property type="project" value="TreeGrafter"/>
</dbReference>
<sequence>MSFLEIKAATKSFGAVNVLSNINLTIERGEFVVFVGPSGCGKSTLLRMITGLEDITSGTISIDGQVVNDVDPARRGTAMVFQSYALYPHMTVAENMSFALRMAGTPKSEITRKVMNAASILRLEQLLDRRPAQLSGGQKQRVAIGRAIVREPRVFLFDEPLSNLDAELRVQMRTELVDLHDRLGTTMIYVTHDQVEALTLADKMVVMNGGIVQQVGPPLTLYDDPDNMFVAGFVGSPKMNLIPARVASARQGRLVLSGIGGEGGLDLPFVATAEVTDEVSVGLRPEDMQIVETAATGGLCLTGRVVLVEDLGAERFVHLEIADGTRIIIRASRAVSLGSGTLRISGDPDRIALFAKNGARIRSTTATRQLAQDVIQ</sequence>
<dbReference type="InterPro" id="IPR015855">
    <property type="entry name" value="ABC_transpr_MalK-like"/>
</dbReference>
<dbReference type="PROSITE" id="PS00211">
    <property type="entry name" value="ABC_TRANSPORTER_1"/>
    <property type="match status" value="1"/>
</dbReference>
<evidence type="ECO:0000256" key="2">
    <source>
        <dbReference type="ARBA" id="ARBA00022448"/>
    </source>
</evidence>
<dbReference type="GO" id="GO:0016887">
    <property type="term" value="F:ATP hydrolysis activity"/>
    <property type="evidence" value="ECO:0007669"/>
    <property type="project" value="InterPro"/>
</dbReference>
<dbReference type="Gene3D" id="3.40.50.300">
    <property type="entry name" value="P-loop containing nucleotide triphosphate hydrolases"/>
    <property type="match status" value="1"/>
</dbReference>
<dbReference type="InterPro" id="IPR047641">
    <property type="entry name" value="ABC_transpr_MalK/UgpC-like"/>
</dbReference>
<evidence type="ECO:0000256" key="4">
    <source>
        <dbReference type="ARBA" id="ARBA00022840"/>
    </source>
</evidence>
<reference evidence="6 7" key="1">
    <citation type="submission" date="2019-01" db="EMBL/GenBank/DDBJ databases">
        <title>Sinorhodobacter populi sp. nov. isolated from the symptomatic bark tissue of Populus euramericana canker.</title>
        <authorList>
            <person name="Xu G."/>
        </authorList>
    </citation>
    <scope>NUCLEOTIDE SEQUENCE [LARGE SCALE GENOMIC DNA]</scope>
    <source>
        <strain evidence="6 7">D19-10-3-21</strain>
    </source>
</reference>
<dbReference type="InterPro" id="IPR013611">
    <property type="entry name" value="Transp-assoc_OB_typ2"/>
</dbReference>
<dbReference type="PANTHER" id="PTHR43875:SF3">
    <property type="entry name" value="MALTOSE_MALTODEXTRIN IMPORT ATP-BINDING PROTEIN MALK"/>
    <property type="match status" value="1"/>
</dbReference>
<dbReference type="SMART" id="SM00382">
    <property type="entry name" value="AAA"/>
    <property type="match status" value="1"/>
</dbReference>
<comment type="similarity">
    <text evidence="1">Belongs to the ABC transporter superfamily.</text>
</comment>
<comment type="caution">
    <text evidence="6">The sequence shown here is derived from an EMBL/GenBank/DDBJ whole genome shotgun (WGS) entry which is preliminary data.</text>
</comment>
<dbReference type="PANTHER" id="PTHR43875">
    <property type="entry name" value="MALTODEXTRIN IMPORT ATP-BINDING PROTEIN MSMX"/>
    <property type="match status" value="1"/>
</dbReference>
<dbReference type="NCBIfam" id="NF008653">
    <property type="entry name" value="PRK11650.1"/>
    <property type="match status" value="1"/>
</dbReference>
<protein>
    <submittedName>
        <fullName evidence="6">ABC transporter ATP-binding protein</fullName>
    </submittedName>
</protein>
<dbReference type="Pfam" id="PF08402">
    <property type="entry name" value="TOBE_2"/>
    <property type="match status" value="1"/>
</dbReference>
<dbReference type="GO" id="GO:0005524">
    <property type="term" value="F:ATP binding"/>
    <property type="evidence" value="ECO:0007669"/>
    <property type="project" value="UniProtKB-KW"/>
</dbReference>
<dbReference type="GO" id="GO:1990060">
    <property type="term" value="C:maltose transport complex"/>
    <property type="evidence" value="ECO:0007669"/>
    <property type="project" value="TreeGrafter"/>
</dbReference>
<evidence type="ECO:0000256" key="1">
    <source>
        <dbReference type="ARBA" id="ARBA00005417"/>
    </source>
</evidence>
<keyword evidence="2" id="KW-0813">Transport</keyword>
<dbReference type="InterPro" id="IPR012340">
    <property type="entry name" value="NA-bd_OB-fold"/>
</dbReference>
<dbReference type="EMBL" id="SAUX01000043">
    <property type="protein sequence ID" value="RWR25915.1"/>
    <property type="molecule type" value="Genomic_DNA"/>
</dbReference>
<gene>
    <name evidence="6" type="ORF">D2T31_21390</name>
</gene>
<dbReference type="PROSITE" id="PS50893">
    <property type="entry name" value="ABC_TRANSPORTER_2"/>
    <property type="match status" value="1"/>
</dbReference>
<dbReference type="OrthoDB" id="9802264at2"/>
<dbReference type="GO" id="GO:0015423">
    <property type="term" value="F:ABC-type maltose transporter activity"/>
    <property type="evidence" value="ECO:0007669"/>
    <property type="project" value="TreeGrafter"/>
</dbReference>
<dbReference type="AlphaFoldDB" id="A0A443JZL7"/>
<dbReference type="InterPro" id="IPR008995">
    <property type="entry name" value="Mo/tungstate-bd_C_term_dom"/>
</dbReference>
<dbReference type="InterPro" id="IPR017871">
    <property type="entry name" value="ABC_transporter-like_CS"/>
</dbReference>
<proteinExistence type="inferred from homology"/>
<accession>A0A443JZL7</accession>
<name>A0A443JZL7_9RHOB</name>
<dbReference type="FunFam" id="3.40.50.300:FF:000042">
    <property type="entry name" value="Maltose/maltodextrin ABC transporter, ATP-binding protein"/>
    <property type="match status" value="1"/>
</dbReference>
<dbReference type="Pfam" id="PF00005">
    <property type="entry name" value="ABC_tran"/>
    <property type="match status" value="1"/>
</dbReference>
<evidence type="ECO:0000259" key="5">
    <source>
        <dbReference type="PROSITE" id="PS50893"/>
    </source>
</evidence>
<dbReference type="InterPro" id="IPR027417">
    <property type="entry name" value="P-loop_NTPase"/>
</dbReference>
<keyword evidence="3" id="KW-0547">Nucleotide-binding</keyword>